<comment type="similarity">
    <text evidence="2 7">Belongs to the DedA family.</text>
</comment>
<dbReference type="InterPro" id="IPR032818">
    <property type="entry name" value="DedA-like"/>
</dbReference>
<sequence>MLLDDIVTWTTEFVRQHEAWAAPVAFTLAFGESLAFLSLLLPATVVLLALGALIGEAGIDFWPIYAAAVAGGFFGDWLSYWIGHHYQDRIAHVWPLSSHPNMLARGHAFFARWGVLGAFIGRFFGPLRAVVPLIAGMCEMPRGYFQLANLGSAILWAFGLLAPGAFGIPWLGRWFG</sequence>
<dbReference type="InterPro" id="IPR032816">
    <property type="entry name" value="VTT_dom"/>
</dbReference>
<dbReference type="Proteomes" id="UP000305202">
    <property type="component" value="Unassembled WGS sequence"/>
</dbReference>
<evidence type="ECO:0000256" key="7">
    <source>
        <dbReference type="RuleBase" id="RU367016"/>
    </source>
</evidence>
<name>A0ABY2SMK5_9HYPH</name>
<evidence type="ECO:0000256" key="4">
    <source>
        <dbReference type="ARBA" id="ARBA00022692"/>
    </source>
</evidence>
<dbReference type="PANTHER" id="PTHR30353:SF15">
    <property type="entry name" value="INNER MEMBRANE PROTEIN YABI"/>
    <property type="match status" value="1"/>
</dbReference>
<feature type="transmembrane region" description="Helical" evidence="7">
    <location>
        <begin position="144"/>
        <end position="171"/>
    </location>
</feature>
<evidence type="ECO:0000313" key="9">
    <source>
        <dbReference type="EMBL" id="TKI07134.1"/>
    </source>
</evidence>
<evidence type="ECO:0000256" key="2">
    <source>
        <dbReference type="ARBA" id="ARBA00010792"/>
    </source>
</evidence>
<feature type="transmembrane region" description="Helical" evidence="7">
    <location>
        <begin position="34"/>
        <end position="54"/>
    </location>
</feature>
<evidence type="ECO:0000256" key="6">
    <source>
        <dbReference type="ARBA" id="ARBA00023136"/>
    </source>
</evidence>
<feature type="domain" description="VTT" evidence="8">
    <location>
        <begin position="41"/>
        <end position="165"/>
    </location>
</feature>
<evidence type="ECO:0000256" key="1">
    <source>
        <dbReference type="ARBA" id="ARBA00004651"/>
    </source>
</evidence>
<organism evidence="9 10">
    <name type="scientific">Martelella alba</name>
    <dbReference type="NCBI Taxonomy" id="2590451"/>
    <lineage>
        <taxon>Bacteria</taxon>
        <taxon>Pseudomonadati</taxon>
        <taxon>Pseudomonadota</taxon>
        <taxon>Alphaproteobacteria</taxon>
        <taxon>Hyphomicrobiales</taxon>
        <taxon>Aurantimonadaceae</taxon>
        <taxon>Martelella</taxon>
    </lineage>
</organism>
<gene>
    <name evidence="9" type="ORF">FCN80_06815</name>
</gene>
<evidence type="ECO:0000256" key="3">
    <source>
        <dbReference type="ARBA" id="ARBA00022475"/>
    </source>
</evidence>
<evidence type="ECO:0000256" key="5">
    <source>
        <dbReference type="ARBA" id="ARBA00022989"/>
    </source>
</evidence>
<protein>
    <submittedName>
        <fullName evidence="9">DedA family protein</fullName>
    </submittedName>
</protein>
<dbReference type="PANTHER" id="PTHR30353">
    <property type="entry name" value="INNER MEMBRANE PROTEIN DEDA-RELATED"/>
    <property type="match status" value="1"/>
</dbReference>
<dbReference type="EMBL" id="SZPQ01000006">
    <property type="protein sequence ID" value="TKI07134.1"/>
    <property type="molecule type" value="Genomic_DNA"/>
</dbReference>
<keyword evidence="10" id="KW-1185">Reference proteome</keyword>
<keyword evidence="5 7" id="KW-1133">Transmembrane helix</keyword>
<comment type="caution">
    <text evidence="9">The sequence shown here is derived from an EMBL/GenBank/DDBJ whole genome shotgun (WGS) entry which is preliminary data.</text>
</comment>
<dbReference type="RefSeq" id="WP_136989312.1">
    <property type="nucleotide sequence ID" value="NZ_SZPQ01000006.1"/>
</dbReference>
<keyword evidence="3 7" id="KW-1003">Cell membrane</keyword>
<accession>A0ABY2SMK5</accession>
<feature type="transmembrane region" description="Helical" evidence="7">
    <location>
        <begin position="102"/>
        <end position="124"/>
    </location>
</feature>
<keyword evidence="6 7" id="KW-0472">Membrane</keyword>
<evidence type="ECO:0000259" key="8">
    <source>
        <dbReference type="Pfam" id="PF09335"/>
    </source>
</evidence>
<dbReference type="Pfam" id="PF09335">
    <property type="entry name" value="VTT_dom"/>
    <property type="match status" value="1"/>
</dbReference>
<proteinExistence type="inferred from homology"/>
<comment type="subcellular location">
    <subcellularLocation>
        <location evidence="1 7">Cell membrane</location>
        <topology evidence="1 7">Multi-pass membrane protein</topology>
    </subcellularLocation>
</comment>
<keyword evidence="4 7" id="KW-0812">Transmembrane</keyword>
<reference evidence="9 10" key="1">
    <citation type="submission" date="2019-04" db="EMBL/GenBank/DDBJ databases">
        <authorList>
            <person name="Li M."/>
            <person name="Gao C."/>
        </authorList>
    </citation>
    <scope>NUCLEOTIDE SEQUENCE [LARGE SCALE GENOMIC DNA]</scope>
    <source>
        <strain evidence="9 10">BGMRC 2031</strain>
    </source>
</reference>
<evidence type="ECO:0000313" key="10">
    <source>
        <dbReference type="Proteomes" id="UP000305202"/>
    </source>
</evidence>
<feature type="transmembrane region" description="Helical" evidence="7">
    <location>
        <begin position="61"/>
        <end position="82"/>
    </location>
</feature>